<dbReference type="PRINTS" id="PR00367">
    <property type="entry name" value="ETHRSPELEMNT"/>
</dbReference>
<dbReference type="Pfam" id="PF00847">
    <property type="entry name" value="AP2"/>
    <property type="match status" value="1"/>
</dbReference>
<feature type="region of interest" description="Disordered" evidence="6">
    <location>
        <begin position="64"/>
        <end position="181"/>
    </location>
</feature>
<evidence type="ECO:0000256" key="3">
    <source>
        <dbReference type="ARBA" id="ARBA00023125"/>
    </source>
</evidence>
<feature type="compositionally biased region" description="Low complexity" evidence="6">
    <location>
        <begin position="322"/>
        <end position="360"/>
    </location>
</feature>
<evidence type="ECO:0000256" key="1">
    <source>
        <dbReference type="ARBA" id="ARBA00004123"/>
    </source>
</evidence>
<dbReference type="PANTHER" id="PTHR31190:SF473">
    <property type="entry name" value="OS05G0437100 PROTEIN"/>
    <property type="match status" value="1"/>
</dbReference>
<keyword evidence="4" id="KW-0804">Transcription</keyword>
<keyword evidence="9" id="KW-1185">Reference proteome</keyword>
<dbReference type="InterPro" id="IPR044808">
    <property type="entry name" value="ERF_plant"/>
</dbReference>
<evidence type="ECO:0000313" key="8">
    <source>
        <dbReference type="EMBL" id="RWR85285.1"/>
    </source>
</evidence>
<name>A0A3S4P3U2_9MAGN</name>
<feature type="compositionally biased region" description="Low complexity" evidence="6">
    <location>
        <begin position="64"/>
        <end position="94"/>
    </location>
</feature>
<sequence>MCMKVASQRESAGFLRHPYGGEAGEEEDEGAATPVTMMMPFAGYSRTREMSAMVSALRRVVAGEGPSTMMGTTTTGGECGGSASSPSSSFSSSSWGGGGGSSRSGQKRAREEETAGQLQESVSRFYSGGYGDFQTNQRDSSTQVPVAEEGRSILTTSPAKVTTAPRREDCSSTHVGEERKRRYRGVRQRPWGKWAAEIRDPHKAARVWLGTFETAEAAARAYDEAALRFRGNRAKLNFPENVRIRPPLQVSPETHFTVAPVPPPATLLPASQMAHPFLQSQPQTQQSSDLWRDYAQYSHLLQSTVDFQRDQPTSLLDQLFLSSSSSSSSSPSPFTSFASASASASSSYPSPSPFPLFYSTDTTTDHQTGCYFRPPENRGPAGGSDTLPPSWTDSGHFPPSSSS</sequence>
<organism evidence="8 9">
    <name type="scientific">Cinnamomum micranthum f. kanehirae</name>
    <dbReference type="NCBI Taxonomy" id="337451"/>
    <lineage>
        <taxon>Eukaryota</taxon>
        <taxon>Viridiplantae</taxon>
        <taxon>Streptophyta</taxon>
        <taxon>Embryophyta</taxon>
        <taxon>Tracheophyta</taxon>
        <taxon>Spermatophyta</taxon>
        <taxon>Magnoliopsida</taxon>
        <taxon>Magnoliidae</taxon>
        <taxon>Laurales</taxon>
        <taxon>Lauraceae</taxon>
        <taxon>Cinnamomum</taxon>
    </lineage>
</organism>
<evidence type="ECO:0000256" key="6">
    <source>
        <dbReference type="SAM" id="MobiDB-lite"/>
    </source>
</evidence>
<dbReference type="EMBL" id="QPKB01000005">
    <property type="protein sequence ID" value="RWR85285.1"/>
    <property type="molecule type" value="Genomic_DNA"/>
</dbReference>
<feature type="compositionally biased region" description="Polar residues" evidence="6">
    <location>
        <begin position="387"/>
        <end position="403"/>
    </location>
</feature>
<evidence type="ECO:0000256" key="4">
    <source>
        <dbReference type="ARBA" id="ARBA00023163"/>
    </source>
</evidence>
<feature type="compositionally biased region" description="Polar residues" evidence="6">
    <location>
        <begin position="133"/>
        <end position="144"/>
    </location>
</feature>
<feature type="region of interest" description="Disordered" evidence="6">
    <location>
        <begin position="322"/>
        <end position="403"/>
    </location>
</feature>
<dbReference type="GO" id="GO:0005634">
    <property type="term" value="C:nucleus"/>
    <property type="evidence" value="ECO:0007669"/>
    <property type="project" value="UniProtKB-SubCell"/>
</dbReference>
<dbReference type="SMART" id="SM00380">
    <property type="entry name" value="AP2"/>
    <property type="match status" value="1"/>
</dbReference>
<dbReference type="CDD" id="cd00018">
    <property type="entry name" value="AP2"/>
    <property type="match status" value="1"/>
</dbReference>
<keyword evidence="2" id="KW-0805">Transcription regulation</keyword>
<dbReference type="InterPro" id="IPR001471">
    <property type="entry name" value="AP2/ERF_dom"/>
</dbReference>
<evidence type="ECO:0000256" key="5">
    <source>
        <dbReference type="ARBA" id="ARBA00023242"/>
    </source>
</evidence>
<evidence type="ECO:0000256" key="2">
    <source>
        <dbReference type="ARBA" id="ARBA00023015"/>
    </source>
</evidence>
<dbReference type="GO" id="GO:0003700">
    <property type="term" value="F:DNA-binding transcription factor activity"/>
    <property type="evidence" value="ECO:0007669"/>
    <property type="project" value="InterPro"/>
</dbReference>
<accession>A0A3S4P3U2</accession>
<proteinExistence type="predicted"/>
<evidence type="ECO:0000259" key="7">
    <source>
        <dbReference type="PROSITE" id="PS51032"/>
    </source>
</evidence>
<dbReference type="PANTHER" id="PTHR31190">
    <property type="entry name" value="DNA-BINDING DOMAIN"/>
    <property type="match status" value="1"/>
</dbReference>
<dbReference type="OrthoDB" id="1930739at2759"/>
<gene>
    <name evidence="8" type="ORF">CKAN_01413900</name>
</gene>
<reference evidence="8 9" key="1">
    <citation type="journal article" date="2019" name="Nat. Plants">
        <title>Stout camphor tree genome fills gaps in understanding of flowering plant genome evolution.</title>
        <authorList>
            <person name="Chaw S.M."/>
            <person name="Liu Y.C."/>
            <person name="Wu Y.W."/>
            <person name="Wang H.Y."/>
            <person name="Lin C.I."/>
            <person name="Wu C.S."/>
            <person name="Ke H.M."/>
            <person name="Chang L.Y."/>
            <person name="Hsu C.Y."/>
            <person name="Yang H.T."/>
            <person name="Sudianto E."/>
            <person name="Hsu M.H."/>
            <person name="Wu K.P."/>
            <person name="Wang L.N."/>
            <person name="Leebens-Mack J.H."/>
            <person name="Tsai I.J."/>
        </authorList>
    </citation>
    <scope>NUCLEOTIDE SEQUENCE [LARGE SCALE GENOMIC DNA]</scope>
    <source>
        <strain evidence="9">cv. Chaw 1501</strain>
        <tissue evidence="8">Young leaves</tissue>
    </source>
</reference>
<evidence type="ECO:0000313" key="9">
    <source>
        <dbReference type="Proteomes" id="UP000283530"/>
    </source>
</evidence>
<dbReference type="InterPro" id="IPR016177">
    <property type="entry name" value="DNA-bd_dom_sf"/>
</dbReference>
<dbReference type="PROSITE" id="PS51032">
    <property type="entry name" value="AP2_ERF"/>
    <property type="match status" value="1"/>
</dbReference>
<dbReference type="GO" id="GO:0009873">
    <property type="term" value="P:ethylene-activated signaling pathway"/>
    <property type="evidence" value="ECO:0007669"/>
    <property type="project" value="InterPro"/>
</dbReference>
<comment type="subcellular location">
    <subcellularLocation>
        <location evidence="1">Nucleus</location>
    </subcellularLocation>
</comment>
<dbReference type="GO" id="GO:0003677">
    <property type="term" value="F:DNA binding"/>
    <property type="evidence" value="ECO:0007669"/>
    <property type="project" value="UniProtKB-KW"/>
</dbReference>
<dbReference type="FunFam" id="3.30.730.10:FF:000001">
    <property type="entry name" value="Ethylene-responsive transcription factor 2"/>
    <property type="match status" value="1"/>
</dbReference>
<feature type="domain" description="AP2/ERF" evidence="7">
    <location>
        <begin position="182"/>
        <end position="239"/>
    </location>
</feature>
<dbReference type="AlphaFoldDB" id="A0A3S4P3U2"/>
<keyword evidence="5" id="KW-0539">Nucleus</keyword>
<dbReference type="InterPro" id="IPR036955">
    <property type="entry name" value="AP2/ERF_dom_sf"/>
</dbReference>
<protein>
    <submittedName>
        <fullName evidence="8">Ethylene-responsive transcription factor ERF110-like protein isoform X2</fullName>
    </submittedName>
</protein>
<comment type="caution">
    <text evidence="8">The sequence shown here is derived from an EMBL/GenBank/DDBJ whole genome shotgun (WGS) entry which is preliminary data.</text>
</comment>
<keyword evidence="3" id="KW-0238">DNA-binding</keyword>
<feature type="compositionally biased region" description="Basic and acidic residues" evidence="6">
    <location>
        <begin position="165"/>
        <end position="180"/>
    </location>
</feature>
<dbReference type="Proteomes" id="UP000283530">
    <property type="component" value="Unassembled WGS sequence"/>
</dbReference>
<dbReference type="Gene3D" id="3.30.730.10">
    <property type="entry name" value="AP2/ERF domain"/>
    <property type="match status" value="1"/>
</dbReference>
<dbReference type="SUPFAM" id="SSF54171">
    <property type="entry name" value="DNA-binding domain"/>
    <property type="match status" value="1"/>
</dbReference>